<evidence type="ECO:0000256" key="5">
    <source>
        <dbReference type="PROSITE-ProRule" id="PRU00169"/>
    </source>
</evidence>
<keyword evidence="3" id="KW-0238">DNA-binding</keyword>
<dbReference type="SMART" id="SM00448">
    <property type="entry name" value="REC"/>
    <property type="match status" value="1"/>
</dbReference>
<dbReference type="InterPro" id="IPR039420">
    <property type="entry name" value="WalR-like"/>
</dbReference>
<dbReference type="InterPro" id="IPR000792">
    <property type="entry name" value="Tscrpt_reg_LuxR_C"/>
</dbReference>
<evidence type="ECO:0000259" key="8">
    <source>
        <dbReference type="PROSITE" id="PS50110"/>
    </source>
</evidence>
<dbReference type="SUPFAM" id="SSF46894">
    <property type="entry name" value="C-terminal effector domain of the bipartite response regulators"/>
    <property type="match status" value="1"/>
</dbReference>
<proteinExistence type="predicted"/>
<evidence type="ECO:0000256" key="2">
    <source>
        <dbReference type="ARBA" id="ARBA00023015"/>
    </source>
</evidence>
<dbReference type="EMBL" id="JBHLVF010000017">
    <property type="protein sequence ID" value="MFC0392275.1"/>
    <property type="molecule type" value="Genomic_DNA"/>
</dbReference>
<evidence type="ECO:0000313" key="9">
    <source>
        <dbReference type="EMBL" id="MFC0392275.1"/>
    </source>
</evidence>
<sequence length="249" mass="27328">MSIEQPIRVLIADDHPHGREGMREILSRDPSFQIVGEALHGEQAVTLAAELGPDLVLMDINMPVMNGMEATQLIKTIDPRIKIVMVTVSDDIVDLFEAVKRGAQGYLLKNLSPSSWLEYLRGVAMDEAPMSKELAFRLLQEFNGGGRMNASNSDAAANIPSPPSRSVERTREAAGGGTAGQGTTPLTQREHDILERVALGDSNRQIAETFGISEHTVKNHLKNILQKLHLDNRVQLTRYALEKGLFGGR</sequence>
<feature type="modified residue" description="4-aspartylphosphate" evidence="5">
    <location>
        <position position="59"/>
    </location>
</feature>
<dbReference type="PROSITE" id="PS50043">
    <property type="entry name" value="HTH_LUXR_2"/>
    <property type="match status" value="1"/>
</dbReference>
<dbReference type="SUPFAM" id="SSF52172">
    <property type="entry name" value="CheY-like"/>
    <property type="match status" value="1"/>
</dbReference>
<dbReference type="PROSITE" id="PS50110">
    <property type="entry name" value="RESPONSE_REGULATORY"/>
    <property type="match status" value="1"/>
</dbReference>
<accession>A0ABV6JBK2</accession>
<feature type="domain" description="Response regulatory" evidence="8">
    <location>
        <begin position="8"/>
        <end position="124"/>
    </location>
</feature>
<dbReference type="CDD" id="cd06170">
    <property type="entry name" value="LuxR_C_like"/>
    <property type="match status" value="1"/>
</dbReference>
<dbReference type="Pfam" id="PF00072">
    <property type="entry name" value="Response_reg"/>
    <property type="match status" value="1"/>
</dbReference>
<keyword evidence="1 5" id="KW-0597">Phosphoprotein</keyword>
<dbReference type="InterPro" id="IPR058245">
    <property type="entry name" value="NreC/VraR/RcsB-like_REC"/>
</dbReference>
<evidence type="ECO:0000256" key="6">
    <source>
        <dbReference type="SAM" id="MobiDB-lite"/>
    </source>
</evidence>
<organism evidence="9 10">
    <name type="scientific">Paenibacillus mendelii</name>
    <dbReference type="NCBI Taxonomy" id="206163"/>
    <lineage>
        <taxon>Bacteria</taxon>
        <taxon>Bacillati</taxon>
        <taxon>Bacillota</taxon>
        <taxon>Bacilli</taxon>
        <taxon>Bacillales</taxon>
        <taxon>Paenibacillaceae</taxon>
        <taxon>Paenibacillus</taxon>
    </lineage>
</organism>
<evidence type="ECO:0000256" key="3">
    <source>
        <dbReference type="ARBA" id="ARBA00023125"/>
    </source>
</evidence>
<dbReference type="CDD" id="cd17535">
    <property type="entry name" value="REC_NarL-like"/>
    <property type="match status" value="1"/>
</dbReference>
<dbReference type="PANTHER" id="PTHR43214">
    <property type="entry name" value="TWO-COMPONENT RESPONSE REGULATOR"/>
    <property type="match status" value="1"/>
</dbReference>
<feature type="domain" description="HTH luxR-type" evidence="7">
    <location>
        <begin position="179"/>
        <end position="244"/>
    </location>
</feature>
<evidence type="ECO:0000256" key="4">
    <source>
        <dbReference type="ARBA" id="ARBA00023163"/>
    </source>
</evidence>
<dbReference type="Gene3D" id="3.40.50.2300">
    <property type="match status" value="1"/>
</dbReference>
<name>A0ABV6JBK2_9BACL</name>
<dbReference type="RefSeq" id="WP_204819383.1">
    <property type="nucleotide sequence ID" value="NZ_JANHOF010000003.1"/>
</dbReference>
<reference evidence="9 10" key="1">
    <citation type="submission" date="2024-09" db="EMBL/GenBank/DDBJ databases">
        <authorList>
            <person name="Sun Q."/>
            <person name="Mori K."/>
        </authorList>
    </citation>
    <scope>NUCLEOTIDE SEQUENCE [LARGE SCALE GENOMIC DNA]</scope>
    <source>
        <strain evidence="9 10">CCM 4839</strain>
    </source>
</reference>
<evidence type="ECO:0000256" key="1">
    <source>
        <dbReference type="ARBA" id="ARBA00022553"/>
    </source>
</evidence>
<dbReference type="InterPro" id="IPR001789">
    <property type="entry name" value="Sig_transdc_resp-reg_receiver"/>
</dbReference>
<keyword evidence="10" id="KW-1185">Reference proteome</keyword>
<comment type="caution">
    <text evidence="9">The sequence shown here is derived from an EMBL/GenBank/DDBJ whole genome shotgun (WGS) entry which is preliminary data.</text>
</comment>
<dbReference type="PROSITE" id="PS00622">
    <property type="entry name" value="HTH_LUXR_1"/>
    <property type="match status" value="1"/>
</dbReference>
<evidence type="ECO:0000259" key="7">
    <source>
        <dbReference type="PROSITE" id="PS50043"/>
    </source>
</evidence>
<gene>
    <name evidence="9" type="ORF">ACFFJ8_12960</name>
</gene>
<dbReference type="Proteomes" id="UP001589818">
    <property type="component" value="Unassembled WGS sequence"/>
</dbReference>
<dbReference type="Pfam" id="PF00196">
    <property type="entry name" value="GerE"/>
    <property type="match status" value="1"/>
</dbReference>
<dbReference type="InterPro" id="IPR016032">
    <property type="entry name" value="Sig_transdc_resp-reg_C-effctor"/>
</dbReference>
<keyword evidence="2" id="KW-0805">Transcription regulation</keyword>
<dbReference type="SMART" id="SM00421">
    <property type="entry name" value="HTH_LUXR"/>
    <property type="match status" value="1"/>
</dbReference>
<protein>
    <submittedName>
        <fullName evidence="9">Response regulator</fullName>
    </submittedName>
</protein>
<dbReference type="PRINTS" id="PR00038">
    <property type="entry name" value="HTHLUXR"/>
</dbReference>
<keyword evidence="4" id="KW-0804">Transcription</keyword>
<feature type="region of interest" description="Disordered" evidence="6">
    <location>
        <begin position="149"/>
        <end position="187"/>
    </location>
</feature>
<evidence type="ECO:0000313" key="10">
    <source>
        <dbReference type="Proteomes" id="UP001589818"/>
    </source>
</evidence>
<dbReference type="InterPro" id="IPR011006">
    <property type="entry name" value="CheY-like_superfamily"/>
</dbReference>